<comment type="caution">
    <text evidence="11">The sequence shown here is derived from an EMBL/GenBank/DDBJ whole genome shotgun (WGS) entry which is preliminary data.</text>
</comment>
<dbReference type="GO" id="GO:0016020">
    <property type="term" value="C:membrane"/>
    <property type="evidence" value="ECO:0007669"/>
    <property type="project" value="UniProtKB-SubCell"/>
</dbReference>
<feature type="region of interest" description="Disordered" evidence="7">
    <location>
        <begin position="96"/>
        <end position="117"/>
    </location>
</feature>
<dbReference type="STRING" id="49451.A0A314L9F6"/>
<dbReference type="PANTHER" id="PTHR32285:SF258">
    <property type="entry name" value="PROTEIN TRICHOME BIREFRINGENCE-LIKE 4"/>
    <property type="match status" value="1"/>
</dbReference>
<keyword evidence="4" id="KW-0735">Signal-anchor</keyword>
<gene>
    <name evidence="11" type="primary">TBR_3</name>
    <name evidence="11" type="ORF">A4A49_06264</name>
</gene>
<proteinExistence type="inferred from homology"/>
<dbReference type="Pfam" id="PF13839">
    <property type="entry name" value="PC-Esterase"/>
    <property type="match status" value="1"/>
</dbReference>
<evidence type="ECO:0000256" key="3">
    <source>
        <dbReference type="ARBA" id="ARBA00022692"/>
    </source>
</evidence>
<dbReference type="SMR" id="A0A314L9F6"/>
<evidence type="ECO:0000256" key="2">
    <source>
        <dbReference type="ARBA" id="ARBA00007727"/>
    </source>
</evidence>
<feature type="transmembrane region" description="Helical" evidence="8">
    <location>
        <begin position="25"/>
        <end position="44"/>
    </location>
</feature>
<comment type="similarity">
    <text evidence="2">Belongs to the PC-esterase family. TBL subfamily.</text>
</comment>
<feature type="compositionally biased region" description="Polar residues" evidence="7">
    <location>
        <begin position="96"/>
        <end position="111"/>
    </location>
</feature>
<dbReference type="InterPro" id="IPR025846">
    <property type="entry name" value="TBL_N"/>
</dbReference>
<dbReference type="InterPro" id="IPR026057">
    <property type="entry name" value="TBL_C"/>
</dbReference>
<dbReference type="AlphaFoldDB" id="A0A314L9F6"/>
<dbReference type="OrthoDB" id="630188at2759"/>
<keyword evidence="3 8" id="KW-0812">Transmembrane</keyword>
<keyword evidence="12" id="KW-1185">Reference proteome</keyword>
<dbReference type="EMBL" id="MJEQ01000219">
    <property type="protein sequence ID" value="OIT38300.1"/>
    <property type="molecule type" value="Genomic_DNA"/>
</dbReference>
<keyword evidence="5 8" id="KW-1133">Transmembrane helix</keyword>
<feature type="domain" description="Trichome birefringence-like N-terminal" evidence="10">
    <location>
        <begin position="128"/>
        <end position="180"/>
    </location>
</feature>
<dbReference type="GO" id="GO:0016413">
    <property type="term" value="F:O-acetyltransferase activity"/>
    <property type="evidence" value="ECO:0007669"/>
    <property type="project" value="InterPro"/>
</dbReference>
<accession>A0A314L9F6</accession>
<feature type="domain" description="Trichome birefringence-like C-terminal" evidence="9">
    <location>
        <begin position="181"/>
        <end position="468"/>
    </location>
</feature>
<evidence type="ECO:0000313" key="12">
    <source>
        <dbReference type="Proteomes" id="UP000187609"/>
    </source>
</evidence>
<dbReference type="KEGG" id="nau:109239605"/>
<dbReference type="Pfam" id="PF14416">
    <property type="entry name" value="PMR5N"/>
    <property type="match status" value="1"/>
</dbReference>
<dbReference type="Gramene" id="OIT38300">
    <property type="protein sequence ID" value="OIT38300"/>
    <property type="gene ID" value="A4A49_06264"/>
</dbReference>
<dbReference type="Proteomes" id="UP000187609">
    <property type="component" value="Unassembled WGS sequence"/>
</dbReference>
<evidence type="ECO:0000259" key="9">
    <source>
        <dbReference type="Pfam" id="PF13839"/>
    </source>
</evidence>
<dbReference type="GO" id="GO:0005794">
    <property type="term" value="C:Golgi apparatus"/>
    <property type="evidence" value="ECO:0007669"/>
    <property type="project" value="TreeGrafter"/>
</dbReference>
<evidence type="ECO:0000259" key="10">
    <source>
        <dbReference type="Pfam" id="PF14416"/>
    </source>
</evidence>
<sequence>MSELKKSLFFSPTFKTPSFRTQKTMALTFSITFMFVTCAVFFVFNNPSLNHSSIWFKKILEKRSHFSTFFSQYNFSSVSQNGVSISLDKTINSENGQKGLNNENLQNMTNDKNTRNEKNEPWWEKMSHCDIFDGKWVKDEFGPLYEAGSCPHIDEPFDCYKNGRPDNGYEKFRWQPTHCNIPRLNAKKMLELLRGKRLVYVGDSLNRNMWESMVCLLRNSLEDKNRVFEASGRHDFKKEGAYSFIFLDYNCSVEFVRSPFLVQEWEVPDENGSKKETLRLDLVERSCDKYKGADILVFNTGHWWTHEKTSAGKGYYQEGSHVYDELNVVEAFRKAMTTWSRWIEANVDPMRTQVFFRGYSVSHFSGGEWYSGGKCDSDIEPLKDEKELSPSLYPPIMGMLENVIRWMKTPVYYLNITRMTDFRKDGHPSVYKKPNMTDEERRSTLRYQDCSHWCLPGVPDTWNELLYAQLLMKRYQKQQRQQQQQQQIGS</sequence>
<comment type="subcellular location">
    <subcellularLocation>
        <location evidence="1">Membrane</location>
        <topology evidence="1">Single-pass membrane protein</topology>
    </subcellularLocation>
</comment>
<evidence type="ECO:0000313" key="11">
    <source>
        <dbReference type="EMBL" id="OIT38300.1"/>
    </source>
</evidence>
<name>A0A314L9F6_NICAT</name>
<evidence type="ECO:0000256" key="7">
    <source>
        <dbReference type="SAM" id="MobiDB-lite"/>
    </source>
</evidence>
<evidence type="ECO:0000256" key="5">
    <source>
        <dbReference type="ARBA" id="ARBA00022989"/>
    </source>
</evidence>
<protein>
    <submittedName>
        <fullName evidence="11">Protein trichome birefringence</fullName>
    </submittedName>
</protein>
<dbReference type="GeneID" id="109239605"/>
<dbReference type="InterPro" id="IPR029962">
    <property type="entry name" value="TBL"/>
</dbReference>
<dbReference type="PANTHER" id="PTHR32285">
    <property type="entry name" value="PROTEIN TRICHOME BIREFRINGENCE-LIKE 9-RELATED"/>
    <property type="match status" value="1"/>
</dbReference>
<organism evidence="11 12">
    <name type="scientific">Nicotiana attenuata</name>
    <name type="common">Coyote tobacco</name>
    <dbReference type="NCBI Taxonomy" id="49451"/>
    <lineage>
        <taxon>Eukaryota</taxon>
        <taxon>Viridiplantae</taxon>
        <taxon>Streptophyta</taxon>
        <taxon>Embryophyta</taxon>
        <taxon>Tracheophyta</taxon>
        <taxon>Spermatophyta</taxon>
        <taxon>Magnoliopsida</taxon>
        <taxon>eudicotyledons</taxon>
        <taxon>Gunneridae</taxon>
        <taxon>Pentapetalae</taxon>
        <taxon>asterids</taxon>
        <taxon>lamiids</taxon>
        <taxon>Solanales</taxon>
        <taxon>Solanaceae</taxon>
        <taxon>Nicotianoideae</taxon>
        <taxon>Nicotianeae</taxon>
        <taxon>Nicotiana</taxon>
    </lineage>
</organism>
<keyword evidence="6 8" id="KW-0472">Membrane</keyword>
<evidence type="ECO:0000256" key="4">
    <source>
        <dbReference type="ARBA" id="ARBA00022968"/>
    </source>
</evidence>
<evidence type="ECO:0000256" key="8">
    <source>
        <dbReference type="SAM" id="Phobius"/>
    </source>
</evidence>
<reference evidence="11" key="1">
    <citation type="submission" date="2016-11" db="EMBL/GenBank/DDBJ databases">
        <title>The genome of Nicotiana attenuata.</title>
        <authorList>
            <person name="Xu S."/>
            <person name="Brockmoeller T."/>
            <person name="Gaquerel E."/>
            <person name="Navarro A."/>
            <person name="Kuhl H."/>
            <person name="Gase K."/>
            <person name="Ling Z."/>
            <person name="Zhou W."/>
            <person name="Kreitzer C."/>
            <person name="Stanke M."/>
            <person name="Tang H."/>
            <person name="Lyons E."/>
            <person name="Pandey P."/>
            <person name="Pandey S.P."/>
            <person name="Timmermann B."/>
            <person name="Baldwin I.T."/>
        </authorList>
    </citation>
    <scope>NUCLEOTIDE SEQUENCE [LARGE SCALE GENOMIC DNA]</scope>
    <source>
        <strain evidence="11">UT</strain>
    </source>
</reference>
<evidence type="ECO:0000256" key="1">
    <source>
        <dbReference type="ARBA" id="ARBA00004167"/>
    </source>
</evidence>
<evidence type="ECO:0000256" key="6">
    <source>
        <dbReference type="ARBA" id="ARBA00023136"/>
    </source>
</evidence>